<comment type="caution">
    <text evidence="1">The sequence shown here is derived from an EMBL/GenBank/DDBJ whole genome shotgun (WGS) entry which is preliminary data.</text>
</comment>
<reference evidence="1 2" key="1">
    <citation type="journal article" date="2019" name="Sci. Rep.">
        <title>Orb-weaving spider Araneus ventricosus genome elucidates the spidroin gene catalogue.</title>
        <authorList>
            <person name="Kono N."/>
            <person name="Nakamura H."/>
            <person name="Ohtoshi R."/>
            <person name="Moran D.A.P."/>
            <person name="Shinohara A."/>
            <person name="Yoshida Y."/>
            <person name="Fujiwara M."/>
            <person name="Mori M."/>
            <person name="Tomita M."/>
            <person name="Arakawa K."/>
        </authorList>
    </citation>
    <scope>NUCLEOTIDE SEQUENCE [LARGE SCALE GENOMIC DNA]</scope>
</reference>
<protein>
    <submittedName>
        <fullName evidence="1">Uncharacterized protein</fullName>
    </submittedName>
</protein>
<dbReference type="Proteomes" id="UP000499080">
    <property type="component" value="Unassembled WGS sequence"/>
</dbReference>
<organism evidence="1 2">
    <name type="scientific">Araneus ventricosus</name>
    <name type="common">Orbweaver spider</name>
    <name type="synonym">Epeira ventricosa</name>
    <dbReference type="NCBI Taxonomy" id="182803"/>
    <lineage>
        <taxon>Eukaryota</taxon>
        <taxon>Metazoa</taxon>
        <taxon>Ecdysozoa</taxon>
        <taxon>Arthropoda</taxon>
        <taxon>Chelicerata</taxon>
        <taxon>Arachnida</taxon>
        <taxon>Araneae</taxon>
        <taxon>Araneomorphae</taxon>
        <taxon>Entelegynae</taxon>
        <taxon>Araneoidea</taxon>
        <taxon>Araneidae</taxon>
        <taxon>Araneus</taxon>
    </lineage>
</organism>
<dbReference type="AlphaFoldDB" id="A0A4Y2JBK7"/>
<accession>A0A4Y2JBK7</accession>
<keyword evidence="2" id="KW-1185">Reference proteome</keyword>
<evidence type="ECO:0000313" key="1">
    <source>
        <dbReference type="EMBL" id="GBM87295.1"/>
    </source>
</evidence>
<gene>
    <name evidence="1" type="ORF">AVEN_107415_1</name>
</gene>
<evidence type="ECO:0000313" key="2">
    <source>
        <dbReference type="Proteomes" id="UP000499080"/>
    </source>
</evidence>
<proteinExistence type="predicted"/>
<dbReference type="EMBL" id="BGPR01003371">
    <property type="protein sequence ID" value="GBM87295.1"/>
    <property type="molecule type" value="Genomic_DNA"/>
</dbReference>
<name>A0A4Y2JBK7_ARAVE</name>
<sequence>MIGCGLELHVNDRVKHPTRSVLEKLVERFFDFLKGLLDVISNHRGVQLYDHFAAEVGRAIPHISVGSLPAKKCSKRPRYENQTPSFGREKAINVSRSKGETLPTQPGYENNRKCAIIFAANLFCNRGVKFVMTFSRQTCLSGLVEYALLLCRKFVSKLPRQVCHDKLISRKIKLAASVHVIWGTSGIRLISGVILHQSEIGSGYSTRKFCVSKINKTENPTIWSAEVTSKAKDYDL</sequence>